<feature type="non-terminal residue" evidence="1">
    <location>
        <position position="32"/>
    </location>
</feature>
<dbReference type="EMBL" id="JW880654">
    <property type="protein sequence ID" value="AFP13171.1"/>
    <property type="molecule type" value="mRNA"/>
</dbReference>
<name>V9LI29_CALMI</name>
<reference evidence="1" key="1">
    <citation type="journal article" date="2014" name="Nature">
        <title>Elephant shark genome provides unique insights into gnathostome evolution.</title>
        <authorList>
            <consortium name="International Elephant Shark Genome Sequencing Consortium"/>
            <person name="Venkatesh B."/>
            <person name="Lee A.P."/>
            <person name="Ravi V."/>
            <person name="Maurya A.K."/>
            <person name="Lian M.M."/>
            <person name="Swann J.B."/>
            <person name="Ohta Y."/>
            <person name="Flajnik M.F."/>
            <person name="Sutoh Y."/>
            <person name="Kasahara M."/>
            <person name="Hoon S."/>
            <person name="Gangu V."/>
            <person name="Roy S.W."/>
            <person name="Irimia M."/>
            <person name="Korzh V."/>
            <person name="Kondrychyn I."/>
            <person name="Lim Z.W."/>
            <person name="Tay B.H."/>
            <person name="Tohari S."/>
            <person name="Kong K.W."/>
            <person name="Ho S."/>
            <person name="Lorente-Galdos B."/>
            <person name="Quilez J."/>
            <person name="Marques-Bonet T."/>
            <person name="Raney B.J."/>
            <person name="Ingham P.W."/>
            <person name="Tay A."/>
            <person name="Hillier L.W."/>
            <person name="Minx P."/>
            <person name="Boehm T."/>
            <person name="Wilson R.K."/>
            <person name="Brenner S."/>
            <person name="Warren W.C."/>
        </authorList>
    </citation>
    <scope>NUCLEOTIDE SEQUENCE</scope>
    <source>
        <tissue evidence="1">Intestine</tissue>
    </source>
</reference>
<dbReference type="AlphaFoldDB" id="V9LI29"/>
<proteinExistence type="evidence at transcript level"/>
<evidence type="ECO:0000313" key="1">
    <source>
        <dbReference type="EMBL" id="AFP13171.1"/>
    </source>
</evidence>
<protein>
    <submittedName>
        <fullName evidence="1">Uncharacterized protein</fullName>
    </submittedName>
</protein>
<accession>V9LI29</accession>
<organism evidence="1">
    <name type="scientific">Callorhinchus milii</name>
    <name type="common">Ghost shark</name>
    <dbReference type="NCBI Taxonomy" id="7868"/>
    <lineage>
        <taxon>Eukaryota</taxon>
        <taxon>Metazoa</taxon>
        <taxon>Chordata</taxon>
        <taxon>Craniata</taxon>
        <taxon>Vertebrata</taxon>
        <taxon>Chondrichthyes</taxon>
        <taxon>Holocephali</taxon>
        <taxon>Chimaeriformes</taxon>
        <taxon>Callorhinchidae</taxon>
        <taxon>Callorhinchus</taxon>
    </lineage>
</organism>
<sequence length="32" mass="3254">MGVCSFVCLSVEVCPSTCLSVGVCLCLSVESV</sequence>